<reference evidence="2 3" key="1">
    <citation type="submission" date="2017-03" db="EMBL/GenBank/DDBJ databases">
        <title>WGS assembly of Porphyra umbilicalis.</title>
        <authorList>
            <person name="Brawley S.H."/>
            <person name="Blouin N.A."/>
            <person name="Ficko-Blean E."/>
            <person name="Wheeler G.L."/>
            <person name="Lohr M."/>
            <person name="Goodson H.V."/>
            <person name="Jenkins J.W."/>
            <person name="Blaby-Haas C.E."/>
            <person name="Helliwell K.E."/>
            <person name="Chan C."/>
            <person name="Marriage T."/>
            <person name="Bhattacharya D."/>
            <person name="Klein A.S."/>
            <person name="Badis Y."/>
            <person name="Brodie J."/>
            <person name="Cao Y."/>
            <person name="Collen J."/>
            <person name="Dittami S.M."/>
            <person name="Gachon C.M."/>
            <person name="Green B.R."/>
            <person name="Karpowicz S."/>
            <person name="Kim J.W."/>
            <person name="Kudahl U."/>
            <person name="Lin S."/>
            <person name="Michel G."/>
            <person name="Mittag M."/>
            <person name="Olson B.J."/>
            <person name="Pangilinan J."/>
            <person name="Peng Y."/>
            <person name="Qiu H."/>
            <person name="Shu S."/>
            <person name="Singer J.T."/>
            <person name="Smith A.G."/>
            <person name="Sprecher B.N."/>
            <person name="Wagner V."/>
            <person name="Wang W."/>
            <person name="Wang Z.-Y."/>
            <person name="Yan J."/>
            <person name="Yarish C."/>
            <person name="Zoeuner-Riek S."/>
            <person name="Zhuang Y."/>
            <person name="Zou Y."/>
            <person name="Lindquist E.A."/>
            <person name="Grimwood J."/>
            <person name="Barry K."/>
            <person name="Rokhsar D.S."/>
            <person name="Schmutz J."/>
            <person name="Stiller J.W."/>
            <person name="Grossman A.R."/>
            <person name="Prochnik S.E."/>
        </authorList>
    </citation>
    <scope>NUCLEOTIDE SEQUENCE [LARGE SCALE GENOMIC DNA]</scope>
    <source>
        <strain evidence="2">4086291</strain>
    </source>
</reference>
<feature type="region of interest" description="Disordered" evidence="1">
    <location>
        <begin position="1"/>
        <end position="30"/>
    </location>
</feature>
<evidence type="ECO:0000313" key="2">
    <source>
        <dbReference type="EMBL" id="OSX77070.1"/>
    </source>
</evidence>
<gene>
    <name evidence="2" type="ORF">BU14_0164s0030</name>
</gene>
<evidence type="ECO:0000313" key="3">
    <source>
        <dbReference type="Proteomes" id="UP000218209"/>
    </source>
</evidence>
<dbReference type="Proteomes" id="UP000218209">
    <property type="component" value="Unassembled WGS sequence"/>
</dbReference>
<dbReference type="AlphaFoldDB" id="A0A1X6P8I6"/>
<protein>
    <submittedName>
        <fullName evidence="2">Uncharacterized protein</fullName>
    </submittedName>
</protein>
<organism evidence="2 3">
    <name type="scientific">Porphyra umbilicalis</name>
    <name type="common">Purple laver</name>
    <name type="synonym">Red alga</name>
    <dbReference type="NCBI Taxonomy" id="2786"/>
    <lineage>
        <taxon>Eukaryota</taxon>
        <taxon>Rhodophyta</taxon>
        <taxon>Bangiophyceae</taxon>
        <taxon>Bangiales</taxon>
        <taxon>Bangiaceae</taxon>
        <taxon>Porphyra</taxon>
    </lineage>
</organism>
<name>A0A1X6P8I6_PORUM</name>
<keyword evidence="3" id="KW-1185">Reference proteome</keyword>
<accession>A0A1X6P8I6</accession>
<sequence>MSARNKRSRDEPAGGGSAGALRAQSGQGRTLTDADVQAIVAAMAPDMRTGRTLTDEDLEEIGKCAASAFFVDDQVQTTIVHPTASAVNVVGALDDAVKAHEQREPTVEQASSAMADALAPKLKQSLLSAAQLRIEINRYMPTKTKRAIDAESFMERVRIMSLDPRYGGDLWTFLVAQARATEDSNPFSRRGADRWVYLAMWTFLLRLTAQSDGVPEVFRDWVTVNAGDPSTRHHCVVAHVRNGRHDGRADGRRALYKMLLYYPLHEGKDGVSFKMTNPDAEAAGHNFFAYEKTALTSPSGELAPGERTPVQVTRGCLVKDAVAIASAFLRVNTKLGTTNDAALASSLKKIMTDTAFNWREGEHSDHVGARQSGPGFWKLLLPRLDTRVTIDKEVQKLSEEMMDLDEAAAGAAWAATAAGGASDGALLGAAAAGGGGGEVQKVTLWGMTTTSAWVLVFEAWCPTQTNFASFLFWFSLVTSAVCSNERRVWSGTLERPVHWQTPRRAAGGDGVERVDIFFVLTQMVWNDRHGSE</sequence>
<proteinExistence type="predicted"/>
<dbReference type="EMBL" id="KV918847">
    <property type="protein sequence ID" value="OSX77070.1"/>
    <property type="molecule type" value="Genomic_DNA"/>
</dbReference>
<evidence type="ECO:0000256" key="1">
    <source>
        <dbReference type="SAM" id="MobiDB-lite"/>
    </source>
</evidence>